<dbReference type="AlphaFoldDB" id="A0A218VVS0"/>
<name>A0A218VVS0_PUNGR</name>
<dbReference type="Proteomes" id="UP000197138">
    <property type="component" value="Unassembled WGS sequence"/>
</dbReference>
<protein>
    <submittedName>
        <fullName evidence="1">Uncharacterized protein</fullName>
    </submittedName>
</protein>
<gene>
    <name evidence="1" type="ORF">CDL15_Pgr012316</name>
</gene>
<dbReference type="EMBL" id="MTKT01005808">
    <property type="protein sequence ID" value="OWM64664.1"/>
    <property type="molecule type" value="Genomic_DNA"/>
</dbReference>
<evidence type="ECO:0000313" key="2">
    <source>
        <dbReference type="Proteomes" id="UP000197138"/>
    </source>
</evidence>
<accession>A0A218VVS0</accession>
<sequence>MPPSEASQIPVGHVWAYRDFPDDALAALSVVQHARRLWTLLIRVLWGDYICNPHGNFCSELVRRQSDHFQNTMTRPRKGMSGISALW</sequence>
<organism evidence="1 2">
    <name type="scientific">Punica granatum</name>
    <name type="common">Pomegranate</name>
    <dbReference type="NCBI Taxonomy" id="22663"/>
    <lineage>
        <taxon>Eukaryota</taxon>
        <taxon>Viridiplantae</taxon>
        <taxon>Streptophyta</taxon>
        <taxon>Embryophyta</taxon>
        <taxon>Tracheophyta</taxon>
        <taxon>Spermatophyta</taxon>
        <taxon>Magnoliopsida</taxon>
        <taxon>eudicotyledons</taxon>
        <taxon>Gunneridae</taxon>
        <taxon>Pentapetalae</taxon>
        <taxon>rosids</taxon>
        <taxon>malvids</taxon>
        <taxon>Myrtales</taxon>
        <taxon>Lythraceae</taxon>
        <taxon>Punica</taxon>
    </lineage>
</organism>
<proteinExistence type="predicted"/>
<reference evidence="2" key="1">
    <citation type="journal article" date="2017" name="Plant J.">
        <title>The pomegranate (Punica granatum L.) genome and the genomics of punicalagin biosynthesis.</title>
        <authorList>
            <person name="Qin G."/>
            <person name="Xu C."/>
            <person name="Ming R."/>
            <person name="Tang H."/>
            <person name="Guyot R."/>
            <person name="Kramer E.M."/>
            <person name="Hu Y."/>
            <person name="Yi X."/>
            <person name="Qi Y."/>
            <person name="Xu X."/>
            <person name="Gao Z."/>
            <person name="Pan H."/>
            <person name="Jian J."/>
            <person name="Tian Y."/>
            <person name="Yue Z."/>
            <person name="Xu Y."/>
        </authorList>
    </citation>
    <scope>NUCLEOTIDE SEQUENCE [LARGE SCALE GENOMIC DNA]</scope>
    <source>
        <strain evidence="2">cv. Dabenzi</strain>
    </source>
</reference>
<evidence type="ECO:0000313" key="1">
    <source>
        <dbReference type="EMBL" id="OWM64664.1"/>
    </source>
</evidence>
<comment type="caution">
    <text evidence="1">The sequence shown here is derived from an EMBL/GenBank/DDBJ whole genome shotgun (WGS) entry which is preliminary data.</text>
</comment>